<keyword evidence="2" id="KW-0004">4Fe-4S</keyword>
<keyword evidence="4" id="KW-0408">Iron</keyword>
<name>A0A382ZVB2_9ZZZZ</name>
<dbReference type="Pfam" id="PF02401">
    <property type="entry name" value="LYTB"/>
    <property type="match status" value="1"/>
</dbReference>
<dbReference type="EMBL" id="UINC01186815">
    <property type="protein sequence ID" value="SVD99219.1"/>
    <property type="molecule type" value="Genomic_DNA"/>
</dbReference>
<evidence type="ECO:0000313" key="6">
    <source>
        <dbReference type="EMBL" id="SVD99219.1"/>
    </source>
</evidence>
<evidence type="ECO:0000256" key="4">
    <source>
        <dbReference type="ARBA" id="ARBA00023004"/>
    </source>
</evidence>
<dbReference type="GO" id="GO:0051539">
    <property type="term" value="F:4 iron, 4 sulfur cluster binding"/>
    <property type="evidence" value="ECO:0007669"/>
    <property type="project" value="UniProtKB-KW"/>
</dbReference>
<evidence type="ECO:0000256" key="1">
    <source>
        <dbReference type="ARBA" id="ARBA00001966"/>
    </source>
</evidence>
<evidence type="ECO:0000256" key="3">
    <source>
        <dbReference type="ARBA" id="ARBA00022723"/>
    </source>
</evidence>
<evidence type="ECO:0000256" key="2">
    <source>
        <dbReference type="ARBA" id="ARBA00022485"/>
    </source>
</evidence>
<dbReference type="Gene3D" id="3.40.50.11270">
    <property type="match status" value="1"/>
</dbReference>
<dbReference type="AlphaFoldDB" id="A0A382ZVB2"/>
<dbReference type="GO" id="GO:0019288">
    <property type="term" value="P:isopentenyl diphosphate biosynthetic process, methylerythritol 4-phosphate pathway"/>
    <property type="evidence" value="ECO:0007669"/>
    <property type="project" value="InterPro"/>
</dbReference>
<protein>
    <recommendedName>
        <fullName evidence="7">4-hydroxy-3-methylbut-2-enyl diphosphate reductase</fullName>
    </recommendedName>
</protein>
<feature type="non-terminal residue" evidence="6">
    <location>
        <position position="96"/>
    </location>
</feature>
<dbReference type="InterPro" id="IPR003451">
    <property type="entry name" value="LytB/IspH"/>
</dbReference>
<keyword evidence="5" id="KW-0411">Iron-sulfur</keyword>
<dbReference type="PANTHER" id="PTHR30426">
    <property type="entry name" value="4-HYDROXY-3-METHYLBUT-2-ENYL DIPHOSPHATE REDUCTASE"/>
    <property type="match status" value="1"/>
</dbReference>
<gene>
    <name evidence="6" type="ORF">METZ01_LOCUS452073</name>
</gene>
<proteinExistence type="predicted"/>
<reference evidence="6" key="1">
    <citation type="submission" date="2018-05" db="EMBL/GenBank/DDBJ databases">
        <authorList>
            <person name="Lanie J.A."/>
            <person name="Ng W.-L."/>
            <person name="Kazmierczak K.M."/>
            <person name="Andrzejewski T.M."/>
            <person name="Davidsen T.M."/>
            <person name="Wayne K.J."/>
            <person name="Tettelin H."/>
            <person name="Glass J.I."/>
            <person name="Rusch D."/>
            <person name="Podicherti R."/>
            <person name="Tsui H.-C.T."/>
            <person name="Winkler M.E."/>
        </authorList>
    </citation>
    <scope>NUCLEOTIDE SEQUENCE</scope>
</reference>
<evidence type="ECO:0008006" key="7">
    <source>
        <dbReference type="Google" id="ProtNLM"/>
    </source>
</evidence>
<accession>A0A382ZVB2</accession>
<evidence type="ECO:0000256" key="5">
    <source>
        <dbReference type="ARBA" id="ARBA00023014"/>
    </source>
</evidence>
<dbReference type="GO" id="GO:0050992">
    <property type="term" value="P:dimethylallyl diphosphate biosynthetic process"/>
    <property type="evidence" value="ECO:0007669"/>
    <property type="project" value="InterPro"/>
</dbReference>
<sequence>MENKIIIHLASPRGFCAGVDRAIEIVKKTIKKYGAPVYVRHDIVHNKFVVENLKKKGVIFVEKLDEIKDVNRPVIFSAHGAPKSVHNFAKLNKIFF</sequence>
<keyword evidence="3" id="KW-0479">Metal-binding</keyword>
<comment type="cofactor">
    <cofactor evidence="1">
        <name>[4Fe-4S] cluster</name>
        <dbReference type="ChEBI" id="CHEBI:49883"/>
    </cofactor>
</comment>
<organism evidence="6">
    <name type="scientific">marine metagenome</name>
    <dbReference type="NCBI Taxonomy" id="408172"/>
    <lineage>
        <taxon>unclassified sequences</taxon>
        <taxon>metagenomes</taxon>
        <taxon>ecological metagenomes</taxon>
    </lineage>
</organism>
<dbReference type="GO" id="GO:0051745">
    <property type="term" value="F:4-hydroxy-3-methylbut-2-enyl diphosphate reductase activity"/>
    <property type="evidence" value="ECO:0007669"/>
    <property type="project" value="InterPro"/>
</dbReference>
<dbReference type="PANTHER" id="PTHR30426:SF0">
    <property type="entry name" value="4-HYDROXY-3-METHYLBUT-2-ENYL DIPHOSPHATE REDUCTASE"/>
    <property type="match status" value="1"/>
</dbReference>
<dbReference type="GO" id="GO:0046872">
    <property type="term" value="F:metal ion binding"/>
    <property type="evidence" value="ECO:0007669"/>
    <property type="project" value="UniProtKB-KW"/>
</dbReference>